<protein>
    <submittedName>
        <fullName evidence="1">Uncharacterized protein</fullName>
    </submittedName>
</protein>
<dbReference type="AlphaFoldDB" id="A0A835IQX5"/>
<dbReference type="EMBL" id="JADFTS010000002">
    <property type="protein sequence ID" value="KAF9622471.1"/>
    <property type="molecule type" value="Genomic_DNA"/>
</dbReference>
<evidence type="ECO:0000313" key="2">
    <source>
        <dbReference type="Proteomes" id="UP000631114"/>
    </source>
</evidence>
<organism evidence="1 2">
    <name type="scientific">Coptis chinensis</name>
    <dbReference type="NCBI Taxonomy" id="261450"/>
    <lineage>
        <taxon>Eukaryota</taxon>
        <taxon>Viridiplantae</taxon>
        <taxon>Streptophyta</taxon>
        <taxon>Embryophyta</taxon>
        <taxon>Tracheophyta</taxon>
        <taxon>Spermatophyta</taxon>
        <taxon>Magnoliopsida</taxon>
        <taxon>Ranunculales</taxon>
        <taxon>Ranunculaceae</taxon>
        <taxon>Coptidoideae</taxon>
        <taxon>Coptis</taxon>
    </lineage>
</organism>
<feature type="non-terminal residue" evidence="1">
    <location>
        <position position="1"/>
    </location>
</feature>
<name>A0A835IQX5_9MAGN</name>
<accession>A0A835IQX5</accession>
<dbReference type="OrthoDB" id="6079689at2759"/>
<keyword evidence="2" id="KW-1185">Reference proteome</keyword>
<comment type="caution">
    <text evidence="1">The sequence shown here is derived from an EMBL/GenBank/DDBJ whole genome shotgun (WGS) entry which is preliminary data.</text>
</comment>
<sequence>VYNVAPQLIQTALTSNALHFVVTGVSEFANLIELVEKRMRNVEDNIKKDWHLIKQMGEQCTIFFSLISLKFNGMRSIDEETMTNKDVVNGSYYEELKSRHEGVGGWDGAFTNNMFFPF</sequence>
<proteinExistence type="predicted"/>
<evidence type="ECO:0000313" key="1">
    <source>
        <dbReference type="EMBL" id="KAF9622471.1"/>
    </source>
</evidence>
<gene>
    <name evidence="1" type="ORF">IFM89_031875</name>
</gene>
<dbReference type="Proteomes" id="UP000631114">
    <property type="component" value="Unassembled WGS sequence"/>
</dbReference>
<reference evidence="1 2" key="1">
    <citation type="submission" date="2020-10" db="EMBL/GenBank/DDBJ databases">
        <title>The Coptis chinensis genome and diversification of protoberbering-type alkaloids.</title>
        <authorList>
            <person name="Wang B."/>
            <person name="Shu S."/>
            <person name="Song C."/>
            <person name="Liu Y."/>
        </authorList>
    </citation>
    <scope>NUCLEOTIDE SEQUENCE [LARGE SCALE GENOMIC DNA]</scope>
    <source>
        <strain evidence="1">HL-2020</strain>
        <tissue evidence="1">Leaf</tissue>
    </source>
</reference>